<dbReference type="EMBL" id="JACHVZ010000023">
    <property type="protein sequence ID" value="MBB2932007.1"/>
    <property type="molecule type" value="Genomic_DNA"/>
</dbReference>
<evidence type="ECO:0000256" key="1">
    <source>
        <dbReference type="SAM" id="MobiDB-lite"/>
    </source>
</evidence>
<keyword evidence="4" id="KW-1185">Reference proteome</keyword>
<organism evidence="3 4">
    <name type="scientific">Paraburkholderia silvatlantica</name>
    <dbReference type="NCBI Taxonomy" id="321895"/>
    <lineage>
        <taxon>Bacteria</taxon>
        <taxon>Pseudomonadati</taxon>
        <taxon>Pseudomonadota</taxon>
        <taxon>Betaproteobacteria</taxon>
        <taxon>Burkholderiales</taxon>
        <taxon>Burkholderiaceae</taxon>
        <taxon>Paraburkholderia</taxon>
    </lineage>
</organism>
<dbReference type="Proteomes" id="UP000533533">
    <property type="component" value="Unassembled WGS sequence"/>
</dbReference>
<name>A0ABR6FX42_9BURK</name>
<proteinExistence type="predicted"/>
<evidence type="ECO:0000313" key="3">
    <source>
        <dbReference type="EMBL" id="MBB2932007.1"/>
    </source>
</evidence>
<keyword evidence="2" id="KW-0732">Signal</keyword>
<comment type="caution">
    <text evidence="3">The sequence shown here is derived from an EMBL/GenBank/DDBJ whole genome shotgun (WGS) entry which is preliminary data.</text>
</comment>
<sequence>MSMTTSLTSMTLAGCLAWSLAACSSSPPKPMLPDGLHRVPVNRVPPVPLVRDGQTAVPTAPSPVPDGPAAPDTGDRS</sequence>
<gene>
    <name evidence="3" type="ORF">FHX59_006481</name>
</gene>
<accession>A0ABR6FX42</accession>
<feature type="region of interest" description="Disordered" evidence="1">
    <location>
        <begin position="43"/>
        <end position="77"/>
    </location>
</feature>
<reference evidence="3 4" key="1">
    <citation type="submission" date="2020-08" db="EMBL/GenBank/DDBJ databases">
        <title>Genomic Encyclopedia of Type Strains, Phase IV (KMG-V): Genome sequencing to study the core and pangenomes of soil and plant-associated prokaryotes.</title>
        <authorList>
            <person name="Whitman W."/>
        </authorList>
    </citation>
    <scope>NUCLEOTIDE SEQUENCE [LARGE SCALE GENOMIC DNA]</scope>
    <source>
        <strain evidence="3 4">SRMrh-85</strain>
    </source>
</reference>
<evidence type="ECO:0008006" key="5">
    <source>
        <dbReference type="Google" id="ProtNLM"/>
    </source>
</evidence>
<protein>
    <recommendedName>
        <fullName evidence="5">Lipoprotein</fullName>
    </recommendedName>
</protein>
<feature type="signal peptide" evidence="2">
    <location>
        <begin position="1"/>
        <end position="21"/>
    </location>
</feature>
<evidence type="ECO:0000313" key="4">
    <source>
        <dbReference type="Proteomes" id="UP000533533"/>
    </source>
</evidence>
<feature type="chain" id="PRO_5045753496" description="Lipoprotein" evidence="2">
    <location>
        <begin position="22"/>
        <end position="77"/>
    </location>
</feature>
<evidence type="ECO:0000256" key="2">
    <source>
        <dbReference type="SAM" id="SignalP"/>
    </source>
</evidence>